<dbReference type="EMBL" id="CP009961">
    <property type="protein sequence ID" value="AKG38084.1"/>
    <property type="molecule type" value="Genomic_DNA"/>
</dbReference>
<accession>A0A0F7FGX7</accession>
<keyword evidence="3" id="KW-1185">Reference proteome</keyword>
<keyword evidence="1" id="KW-0812">Transmembrane</keyword>
<evidence type="ECO:0000256" key="1">
    <source>
        <dbReference type="SAM" id="Phobius"/>
    </source>
</evidence>
<proteinExistence type="predicted"/>
<evidence type="ECO:0000313" key="2">
    <source>
        <dbReference type="EMBL" id="AKG38084.1"/>
    </source>
</evidence>
<dbReference type="KEGG" id="thf:MA03_00565"/>
<protein>
    <submittedName>
        <fullName evidence="2">Uncharacterized protein</fullName>
    </submittedName>
</protein>
<sequence>MRNTFAFILLILVSLLALHGNYSNGQPSYWIALNFKVTFNGDGTVVVEAKLHPFTVEGKSLFGDKSVESRIKNESAQTLGYILLMFSDNPRLLSFRVLADMEKRYGESVLCDVAGTGKMTKFDGAYVYSVMVYLNTSNYVSLINDSVYLVKVRDSFTSTDPRSWIDVIEFTFNGSDLLGLDWEPKFAQGPTSRSLKSLLWINYNEQEAPDMYIFEVKMPGLKLVGEPPEVKATIKEVVLEGTQLRVTVQNLESPSGYVYIVVKGTNTQARKVYLFSREVKEVVFPYVTDRNVTVLLYSGDKLLENRIVEAAAEPSLPALRKYPNVNGVYITIIAIVIFTVFAIWLARRGIKK</sequence>
<dbReference type="HOGENOM" id="CLU_786710_0_0_2"/>
<gene>
    <name evidence="2" type="ORF">MA03_00565</name>
</gene>
<organism evidence="2 3">
    <name type="scientific">Infirmifilum uzonense</name>
    <dbReference type="NCBI Taxonomy" id="1550241"/>
    <lineage>
        <taxon>Archaea</taxon>
        <taxon>Thermoproteota</taxon>
        <taxon>Thermoprotei</taxon>
        <taxon>Thermofilales</taxon>
        <taxon>Thermofilaceae</taxon>
        <taxon>Infirmifilum</taxon>
    </lineage>
</organism>
<evidence type="ECO:0000313" key="3">
    <source>
        <dbReference type="Proteomes" id="UP000067434"/>
    </source>
</evidence>
<dbReference type="Proteomes" id="UP000067434">
    <property type="component" value="Chromosome"/>
</dbReference>
<dbReference type="GeneID" id="25400678"/>
<name>A0A0F7FGX7_9CREN</name>
<dbReference type="OrthoDB" id="30981at2157"/>
<feature type="transmembrane region" description="Helical" evidence="1">
    <location>
        <begin position="327"/>
        <end position="346"/>
    </location>
</feature>
<reference evidence="2 3" key="1">
    <citation type="journal article" date="2015" name="Stand. Genomic Sci.">
        <title>Complete genome sequence of and proposal of Thermofilum uzonense sp. nov. a novel hyperthermophilic crenarchaeon and emended description of the genus Thermofilum.</title>
        <authorList>
            <person name="Toshchakov S.V."/>
            <person name="Korzhenkov A.A."/>
            <person name="Samarov N.I."/>
            <person name="Mazunin I.O."/>
            <person name="Mozhey O.I."/>
            <person name="Shmyr I.S."/>
            <person name="Derbikova K.S."/>
            <person name="Taranov E.A."/>
            <person name="Dominova I.N."/>
            <person name="Bonch-Osmolovskaya E.A."/>
            <person name="Patrushev M.V."/>
            <person name="Podosokorskaya O.A."/>
            <person name="Kublanov I.V."/>
        </authorList>
    </citation>
    <scope>NUCLEOTIDE SEQUENCE [LARGE SCALE GENOMIC DNA]</scope>
    <source>
        <strain evidence="2 3">1807-2</strain>
    </source>
</reference>
<dbReference type="STRING" id="1550241.MA03_00565"/>
<dbReference type="PATRIC" id="fig|1550241.5.peg.115"/>
<dbReference type="RefSeq" id="WP_052883409.1">
    <property type="nucleotide sequence ID" value="NZ_CP009961.1"/>
</dbReference>
<keyword evidence="1" id="KW-0472">Membrane</keyword>
<dbReference type="AlphaFoldDB" id="A0A0F7FGX7"/>
<keyword evidence="1" id="KW-1133">Transmembrane helix</keyword>